<keyword evidence="3 6" id="KW-0285">Flavoprotein</keyword>
<dbReference type="InterPro" id="IPR036134">
    <property type="entry name" value="Crypto/Photolyase_FAD-like_sf"/>
</dbReference>
<evidence type="ECO:0000256" key="2">
    <source>
        <dbReference type="ARBA" id="ARBA00017881"/>
    </source>
</evidence>
<evidence type="ECO:0000256" key="6">
    <source>
        <dbReference type="RuleBase" id="RU367151"/>
    </source>
</evidence>
<dbReference type="InterPro" id="IPR014729">
    <property type="entry name" value="Rossmann-like_a/b/a_fold"/>
</dbReference>
<keyword evidence="9" id="KW-1185">Reference proteome</keyword>
<dbReference type="InterPro" id="IPR014133">
    <property type="entry name" value="Cry_DASH"/>
</dbReference>
<dbReference type="PRINTS" id="PR00147">
    <property type="entry name" value="DNAPHOTLYASE"/>
</dbReference>
<keyword evidence="5 6" id="KW-0157">Chromophore</keyword>
<dbReference type="InterPro" id="IPR002081">
    <property type="entry name" value="Cryptochrome/DNA_photolyase_1"/>
</dbReference>
<comment type="cofactor">
    <cofactor evidence="6">
        <name>FAD</name>
        <dbReference type="ChEBI" id="CHEBI:57692"/>
    </cofactor>
    <text evidence="6">Binds 1 FAD per subunit.</text>
</comment>
<reference evidence="8 9" key="1">
    <citation type="submission" date="2024-06" db="EMBL/GenBank/DDBJ databases">
        <title>Genomic Encyclopedia of Type Strains, Phase V (KMG-V): Genome sequencing to study the core and pangenomes of soil and plant-associated prokaryotes.</title>
        <authorList>
            <person name="Whitman W."/>
        </authorList>
    </citation>
    <scope>NUCLEOTIDE SEQUENCE [LARGE SCALE GENOMIC DNA]</scope>
    <source>
        <strain evidence="8 9">NE40</strain>
    </source>
</reference>
<dbReference type="PANTHER" id="PTHR11455">
    <property type="entry name" value="CRYPTOCHROME"/>
    <property type="match status" value="1"/>
</dbReference>
<dbReference type="Gene3D" id="1.25.40.80">
    <property type="match status" value="1"/>
</dbReference>
<dbReference type="InterPro" id="IPR005101">
    <property type="entry name" value="Cryptochr/Photolyase_FAD-bd"/>
</dbReference>
<organism evidence="8 9">
    <name type="scientific">Endozoicomonas lisbonensis</name>
    <dbReference type="NCBI Taxonomy" id="3120522"/>
    <lineage>
        <taxon>Bacteria</taxon>
        <taxon>Pseudomonadati</taxon>
        <taxon>Pseudomonadota</taxon>
        <taxon>Gammaproteobacteria</taxon>
        <taxon>Oceanospirillales</taxon>
        <taxon>Endozoicomonadaceae</taxon>
        <taxon>Endozoicomonas</taxon>
    </lineage>
</organism>
<evidence type="ECO:0000256" key="5">
    <source>
        <dbReference type="ARBA" id="ARBA00022991"/>
    </source>
</evidence>
<dbReference type="Proteomes" id="UP001549366">
    <property type="component" value="Unassembled WGS sequence"/>
</dbReference>
<dbReference type="Pfam" id="PF03441">
    <property type="entry name" value="FAD_binding_7"/>
    <property type="match status" value="1"/>
</dbReference>
<dbReference type="Gene3D" id="3.40.50.620">
    <property type="entry name" value="HUPs"/>
    <property type="match status" value="1"/>
</dbReference>
<evidence type="ECO:0000313" key="9">
    <source>
        <dbReference type="Proteomes" id="UP001549366"/>
    </source>
</evidence>
<evidence type="ECO:0000256" key="4">
    <source>
        <dbReference type="ARBA" id="ARBA00022827"/>
    </source>
</evidence>
<dbReference type="Gene3D" id="1.10.579.10">
    <property type="entry name" value="DNA Cyclobutane Dipyrimidine Photolyase, subunit A, domain 3"/>
    <property type="match status" value="1"/>
</dbReference>
<evidence type="ECO:0000259" key="7">
    <source>
        <dbReference type="PROSITE" id="PS51645"/>
    </source>
</evidence>
<gene>
    <name evidence="8" type="ORF">V5J35_002937</name>
</gene>
<dbReference type="EMBL" id="JBEWTB010000002">
    <property type="protein sequence ID" value="MET4757745.1"/>
    <property type="molecule type" value="Genomic_DNA"/>
</dbReference>
<dbReference type="SUPFAM" id="SSF48173">
    <property type="entry name" value="Cryptochrome/photolyase FAD-binding domain"/>
    <property type="match status" value="1"/>
</dbReference>
<dbReference type="GO" id="GO:0003904">
    <property type="term" value="F:deoxyribodipyrimidine photo-lyase activity"/>
    <property type="evidence" value="ECO:0007669"/>
    <property type="project" value="UniProtKB-EC"/>
</dbReference>
<comment type="similarity">
    <text evidence="1 6">Belongs to the DNA photolyase class-1 family.</text>
</comment>
<sequence length="422" mass="48996">MRKGIYCFHRDLRVSDNPLLSSALEVCDELAFIYIVTAPDRFTRHFSPHVSKGACRSQFENSVLVDLKKQLVDKGFTLTVYRGSRVGVLSELIQRNRNITDVFTNTDVDYNCVRAFELLQRDLPHITFHHGRPNTLWSQDNLPFDLQNLPISFTQFRKRVEKQPPEASVGIPNFGKTALLMLDDSLLSIADVFAPDEYDKQWLGGECAGKKHLDDYFGTPRALTYKETRNHFDQWDFSTAFSPWLAWGCITPKQVLRSLLVFERANTSSDSTYWIYFELLWREYFHWYALKHGAALFSFKGLKQTKPLTTFYPECYRAWCEGETGYEIVDACMKQLNQTGMISNRGRQLVASCFVHELGLDWRFGAAYFEAMLIDYDVGSNWGNWQYLAGVGADPRGHRKFDLDKQAQWYDPEGTFRCRWLE</sequence>
<evidence type="ECO:0000256" key="1">
    <source>
        <dbReference type="ARBA" id="ARBA00005862"/>
    </source>
</evidence>
<dbReference type="PANTHER" id="PTHR11455:SF22">
    <property type="entry name" value="CRYPTOCHROME DASH"/>
    <property type="match status" value="1"/>
</dbReference>
<evidence type="ECO:0000256" key="3">
    <source>
        <dbReference type="ARBA" id="ARBA00022630"/>
    </source>
</evidence>
<dbReference type="InterPro" id="IPR006050">
    <property type="entry name" value="DNA_photolyase_N"/>
</dbReference>
<dbReference type="NCBIfam" id="TIGR02765">
    <property type="entry name" value="crypto_DASH"/>
    <property type="match status" value="1"/>
</dbReference>
<dbReference type="SUPFAM" id="SSF52425">
    <property type="entry name" value="Cryptochrome/photolyase, N-terminal domain"/>
    <property type="match status" value="1"/>
</dbReference>
<comment type="cofactor">
    <cofactor evidence="6">
        <name>(6R)-5,10-methylene-5,6,7,8-tetrahydrofolate</name>
        <dbReference type="ChEBI" id="CHEBI:15636"/>
    </cofactor>
    <text evidence="6">Binds 1 5,10-methenyltetrahydrofolate (MTHF) per subunit.</text>
</comment>
<proteinExistence type="inferred from homology"/>
<comment type="caution">
    <text evidence="8">The sequence shown here is derived from an EMBL/GenBank/DDBJ whole genome shotgun (WGS) entry which is preliminary data.</text>
</comment>
<evidence type="ECO:0000313" key="8">
    <source>
        <dbReference type="EMBL" id="MET4757745.1"/>
    </source>
</evidence>
<protein>
    <recommendedName>
        <fullName evidence="2 6">Cryptochrome DASH</fullName>
    </recommendedName>
</protein>
<dbReference type="Pfam" id="PF00875">
    <property type="entry name" value="DNA_photolyase"/>
    <property type="match status" value="1"/>
</dbReference>
<keyword evidence="4 6" id="KW-0274">FAD</keyword>
<name>A0ABV2SJ15_9GAMM</name>
<dbReference type="InterPro" id="IPR036155">
    <property type="entry name" value="Crypto/Photolyase_N_sf"/>
</dbReference>
<comment type="function">
    <text evidence="6">May have a photoreceptor function.</text>
</comment>
<keyword evidence="8" id="KW-0456">Lyase</keyword>
<dbReference type="PROSITE" id="PS51645">
    <property type="entry name" value="PHR_CRY_ALPHA_BETA"/>
    <property type="match status" value="1"/>
</dbReference>
<accession>A0ABV2SJ15</accession>
<dbReference type="RefSeq" id="WP_354007876.1">
    <property type="nucleotide sequence ID" value="NZ_JBEWTA010000001.1"/>
</dbReference>
<feature type="domain" description="Photolyase/cryptochrome alpha/beta" evidence="7">
    <location>
        <begin position="2"/>
        <end position="136"/>
    </location>
</feature>